<dbReference type="EMBL" id="APGJ01000003">
    <property type="protein sequence ID" value="EYD73001.1"/>
    <property type="molecule type" value="Genomic_DNA"/>
</dbReference>
<evidence type="ECO:0000313" key="2">
    <source>
        <dbReference type="EMBL" id="EYD73001.1"/>
    </source>
</evidence>
<accession>A0A017HF77</accession>
<name>A0A017HF77_9RHOB</name>
<dbReference type="PROSITE" id="PS51257">
    <property type="entry name" value="PROKAR_LIPOPROTEIN"/>
    <property type="match status" value="1"/>
</dbReference>
<proteinExistence type="predicted"/>
<keyword evidence="1" id="KW-0732">Signal</keyword>
<dbReference type="HOGENOM" id="CLU_1729147_0_0_5"/>
<dbReference type="Proteomes" id="UP000025047">
    <property type="component" value="Unassembled WGS sequence"/>
</dbReference>
<evidence type="ECO:0000313" key="3">
    <source>
        <dbReference type="Proteomes" id="UP000025047"/>
    </source>
</evidence>
<feature type="chain" id="PRO_5001493071" description="Lipoprotein" evidence="1">
    <location>
        <begin position="22"/>
        <end position="151"/>
    </location>
</feature>
<gene>
    <name evidence="2" type="ORF">Lokhon_00526</name>
</gene>
<protein>
    <recommendedName>
        <fullName evidence="4">Lipoprotein</fullName>
    </recommendedName>
</protein>
<evidence type="ECO:0000256" key="1">
    <source>
        <dbReference type="SAM" id="SignalP"/>
    </source>
</evidence>
<comment type="caution">
    <text evidence="2">The sequence shown here is derived from an EMBL/GenBank/DDBJ whole genome shotgun (WGS) entry which is preliminary data.</text>
</comment>
<dbReference type="STRING" id="1122180.Lokhon_00526"/>
<evidence type="ECO:0008006" key="4">
    <source>
        <dbReference type="Google" id="ProtNLM"/>
    </source>
</evidence>
<feature type="signal peptide" evidence="1">
    <location>
        <begin position="1"/>
        <end position="21"/>
    </location>
</feature>
<keyword evidence="3" id="KW-1185">Reference proteome</keyword>
<organism evidence="2 3">
    <name type="scientific">Limimaricola hongkongensis DSM 17492</name>
    <dbReference type="NCBI Taxonomy" id="1122180"/>
    <lineage>
        <taxon>Bacteria</taxon>
        <taxon>Pseudomonadati</taxon>
        <taxon>Pseudomonadota</taxon>
        <taxon>Alphaproteobacteria</taxon>
        <taxon>Rhodobacterales</taxon>
        <taxon>Paracoccaceae</taxon>
        <taxon>Limimaricola</taxon>
    </lineage>
</organism>
<dbReference type="eggNOG" id="ENOG5033MN4">
    <property type="taxonomic scope" value="Bacteria"/>
</dbReference>
<reference evidence="2 3" key="1">
    <citation type="submission" date="2013-03" db="EMBL/GenBank/DDBJ databases">
        <authorList>
            <person name="Fiebig A."/>
            <person name="Goeker M."/>
            <person name="Klenk H.-P.P."/>
        </authorList>
    </citation>
    <scope>NUCLEOTIDE SEQUENCE [LARGE SCALE GENOMIC DNA]</scope>
    <source>
        <strain evidence="2 3">DSM 17492</strain>
    </source>
</reference>
<dbReference type="PATRIC" id="fig|1122180.6.peg.529"/>
<dbReference type="OrthoDB" id="7868250at2"/>
<dbReference type="AlphaFoldDB" id="A0A017HF77"/>
<sequence>MRYVMTGGALAALLLAGCAEVGPVAGPIAASFAAPPVLPPSAPVRALPEPEPFAAEFAEPPFSEGIVSVITEDGQGRMATYRLVPCQQGRAICVGGRAGQLSRAGDTYVVSGVGGKSFHLQTGGDGFVTYGGKTARGQVPLAWEHFPEIGI</sequence>
<dbReference type="RefSeq" id="WP_017927967.1">
    <property type="nucleotide sequence ID" value="NZ_KB822996.1"/>
</dbReference>